<protein>
    <recommendedName>
        <fullName evidence="1">Helicase-associated domain-containing protein</fullName>
    </recommendedName>
</protein>
<sequence length="336" mass="38919">MAMICSIDFNTSPNMNPFNTQGTLDSCLDRAEPEFNTSTCCSFSNNNTMSSASCYQQQQQQQQQQDDLQDSFYFHQGRVAPELDLSLFSLGGGGQDEQQDLEPVPIGAYKSPYQEAHLQSMLKESVEFLFGSNNATTKRGLEQLEQDGFCCKKRKLVSEDYSEDFSDDCSSRSSRSDVTRFRPYQNQQWGQRFEDLQEFRKVNGHCSVPYDHPPNPTLARWVKRQRYQYKLHVEGQPSAMTEERVQALEGVGFVWDTYSAAWERRKSELRAYRAENGHCNVPATFKVNKKLAAWVKCQRRQYKLFHEGKPSTLNHDRIEGLNQMGFQWEVRSLRRQ</sequence>
<organism evidence="2 3">
    <name type="scientific">Cylindrotheca closterium</name>
    <dbReference type="NCBI Taxonomy" id="2856"/>
    <lineage>
        <taxon>Eukaryota</taxon>
        <taxon>Sar</taxon>
        <taxon>Stramenopiles</taxon>
        <taxon>Ochrophyta</taxon>
        <taxon>Bacillariophyta</taxon>
        <taxon>Bacillariophyceae</taxon>
        <taxon>Bacillariophycidae</taxon>
        <taxon>Bacillariales</taxon>
        <taxon>Bacillariaceae</taxon>
        <taxon>Cylindrotheca</taxon>
    </lineage>
</organism>
<comment type="caution">
    <text evidence="2">The sequence shown here is derived from an EMBL/GenBank/DDBJ whole genome shotgun (WGS) entry which is preliminary data.</text>
</comment>
<reference evidence="2" key="1">
    <citation type="submission" date="2023-08" db="EMBL/GenBank/DDBJ databases">
        <authorList>
            <person name="Audoor S."/>
            <person name="Bilcke G."/>
        </authorList>
    </citation>
    <scope>NUCLEOTIDE SEQUENCE</scope>
</reference>
<dbReference type="InterPro" id="IPR005114">
    <property type="entry name" value="Helicase_assoc"/>
</dbReference>
<feature type="domain" description="Helicase-associated" evidence="1">
    <location>
        <begin position="260"/>
        <end position="326"/>
    </location>
</feature>
<name>A0AAD2FP48_9STRA</name>
<feature type="domain" description="Helicase-associated" evidence="1">
    <location>
        <begin position="186"/>
        <end position="253"/>
    </location>
</feature>
<dbReference type="Gene3D" id="6.10.140.530">
    <property type="match status" value="2"/>
</dbReference>
<dbReference type="PANTHER" id="PTHR33418:SF1">
    <property type="entry name" value="HELICASE-ASSOCIATED DOMAIN-CONTAINING PROTEIN"/>
    <property type="match status" value="1"/>
</dbReference>
<keyword evidence="3" id="KW-1185">Reference proteome</keyword>
<proteinExistence type="predicted"/>
<evidence type="ECO:0000313" key="2">
    <source>
        <dbReference type="EMBL" id="CAJ1947835.1"/>
    </source>
</evidence>
<accession>A0AAD2FP48</accession>
<dbReference type="EMBL" id="CAKOGP040001736">
    <property type="protein sequence ID" value="CAJ1947835.1"/>
    <property type="molecule type" value="Genomic_DNA"/>
</dbReference>
<dbReference type="Pfam" id="PF03457">
    <property type="entry name" value="HA"/>
    <property type="match status" value="2"/>
</dbReference>
<evidence type="ECO:0000259" key="1">
    <source>
        <dbReference type="Pfam" id="PF03457"/>
    </source>
</evidence>
<gene>
    <name evidence="2" type="ORF">CYCCA115_LOCUS11332</name>
</gene>
<dbReference type="AlphaFoldDB" id="A0AAD2FP48"/>
<evidence type="ECO:0000313" key="3">
    <source>
        <dbReference type="Proteomes" id="UP001295423"/>
    </source>
</evidence>
<dbReference type="Proteomes" id="UP001295423">
    <property type="component" value="Unassembled WGS sequence"/>
</dbReference>
<dbReference type="PANTHER" id="PTHR33418">
    <property type="entry name" value="HELICASE-ASSOCIATED"/>
    <property type="match status" value="1"/>
</dbReference>